<reference evidence="2" key="1">
    <citation type="submission" date="2016-11" db="EMBL/GenBank/DDBJ databases">
        <title>Trade-off between light-utilization and light-protection in marine flavobacteria.</title>
        <authorList>
            <person name="Kumagai Y."/>
            <person name="Yoshizawa S."/>
            <person name="Kogure K."/>
        </authorList>
    </citation>
    <scope>NUCLEOTIDE SEQUENCE [LARGE SCALE GENOMIC DNA]</scope>
    <source>
        <strain evidence="2">SG-18</strain>
    </source>
</reference>
<dbReference type="EMBL" id="MQVX01000001">
    <property type="protein sequence ID" value="PQJ15395.1"/>
    <property type="molecule type" value="Genomic_DNA"/>
</dbReference>
<dbReference type="Proteomes" id="UP000239366">
    <property type="component" value="Unassembled WGS sequence"/>
</dbReference>
<proteinExistence type="predicted"/>
<dbReference type="CDD" id="cd09632">
    <property type="entry name" value="PliI_like"/>
    <property type="match status" value="1"/>
</dbReference>
<protein>
    <submittedName>
        <fullName evidence="1">Uncharacterized protein</fullName>
    </submittedName>
</protein>
<evidence type="ECO:0000313" key="2">
    <source>
        <dbReference type="Proteomes" id="UP000239366"/>
    </source>
</evidence>
<organism evidence="1 2">
    <name type="scientific">Aureicoccus marinus</name>
    <dbReference type="NCBI Taxonomy" id="754435"/>
    <lineage>
        <taxon>Bacteria</taxon>
        <taxon>Pseudomonadati</taxon>
        <taxon>Bacteroidota</taxon>
        <taxon>Flavobacteriia</taxon>
        <taxon>Flavobacteriales</taxon>
        <taxon>Flavobacteriaceae</taxon>
        <taxon>Aureicoccus</taxon>
    </lineage>
</organism>
<keyword evidence="2" id="KW-1185">Reference proteome</keyword>
<dbReference type="InterPro" id="IPR031948">
    <property type="entry name" value="PliI"/>
</dbReference>
<accession>A0A2S7T7A7</accession>
<dbReference type="Pfam" id="PF16743">
    <property type="entry name" value="PliI"/>
    <property type="match status" value="1"/>
</dbReference>
<sequence>MGNKMKVHYLIMLAVFLAIGCKDKTKKMEDMSTTKDAKEINAIGTYVTEGYSNRNEGFDWVSVSVTEYKDDQLNISIRSRADIKKPTCTFDARVKKMTHPIYETVINGQTIQFEFTNSQLRISTKDEEDELLYFYCNGGGSIGGIYAKINEALDQNQIDKTKFSKTLHLQGVGFNISSINQNDKNTLSIFTFGLKEREYNETLPIEGEEVIDAEVGDLNSDGSPELYIYTRSVGSGSYGHVYAFSVNNKKSMSQVYFQPIAENSEVNQGYMGHDHFSLVENYLGHRFPIYEKGDSNANPTGGTRQIMYKLVEGEAMRKLEIHKISEY</sequence>
<gene>
    <name evidence="1" type="ORF">BST99_06305</name>
</gene>
<dbReference type="AlphaFoldDB" id="A0A2S7T7A7"/>
<comment type="caution">
    <text evidence="1">The sequence shown here is derived from an EMBL/GenBank/DDBJ whole genome shotgun (WGS) entry which is preliminary data.</text>
</comment>
<name>A0A2S7T7A7_9FLAO</name>
<dbReference type="InterPro" id="IPR038643">
    <property type="entry name" value="PliI_sf"/>
</dbReference>
<dbReference type="PROSITE" id="PS51257">
    <property type="entry name" value="PROKAR_LIPOPROTEIN"/>
    <property type="match status" value="1"/>
</dbReference>
<dbReference type="Gene3D" id="2.40.128.460">
    <property type="entry name" value="Periplasmic lysozyme inhibitor of I-type lysozyme"/>
    <property type="match status" value="1"/>
</dbReference>
<evidence type="ECO:0000313" key="1">
    <source>
        <dbReference type="EMBL" id="PQJ15395.1"/>
    </source>
</evidence>